<dbReference type="Pfam" id="PF03088">
    <property type="entry name" value="Str_synth"/>
    <property type="match status" value="1"/>
</dbReference>
<evidence type="ECO:0000256" key="4">
    <source>
        <dbReference type="ARBA" id="ARBA00023180"/>
    </source>
</evidence>
<dbReference type="GO" id="GO:0016787">
    <property type="term" value="F:hydrolase activity"/>
    <property type="evidence" value="ECO:0007669"/>
    <property type="project" value="TreeGrafter"/>
</dbReference>
<proteinExistence type="inferred from homology"/>
<dbReference type="Gene3D" id="2.120.10.30">
    <property type="entry name" value="TolB, C-terminal domain"/>
    <property type="match status" value="1"/>
</dbReference>
<dbReference type="GO" id="GO:0005773">
    <property type="term" value="C:vacuole"/>
    <property type="evidence" value="ECO:0007669"/>
    <property type="project" value="UniProtKB-SubCell"/>
</dbReference>
<comment type="similarity">
    <text evidence="2">Belongs to the strictosidine synthase family.</text>
</comment>
<evidence type="ECO:0000313" key="7">
    <source>
        <dbReference type="Proteomes" id="UP000250235"/>
    </source>
</evidence>
<evidence type="ECO:0000256" key="3">
    <source>
        <dbReference type="ARBA" id="ARBA00022554"/>
    </source>
</evidence>
<gene>
    <name evidence="6" type="ORF">F511_37870</name>
</gene>
<dbReference type="EMBL" id="KV011243">
    <property type="protein sequence ID" value="KZV26445.1"/>
    <property type="molecule type" value="Genomic_DNA"/>
</dbReference>
<dbReference type="PANTHER" id="PTHR10426">
    <property type="entry name" value="STRICTOSIDINE SYNTHASE-RELATED"/>
    <property type="match status" value="1"/>
</dbReference>
<keyword evidence="7" id="KW-1185">Reference proteome</keyword>
<dbReference type="Pfam" id="PF20067">
    <property type="entry name" value="SSL_N"/>
    <property type="match status" value="1"/>
</dbReference>
<dbReference type="InterPro" id="IPR011042">
    <property type="entry name" value="6-blade_b-propeller_TolB-like"/>
</dbReference>
<reference evidence="6 7" key="1">
    <citation type="journal article" date="2015" name="Proc. Natl. Acad. Sci. U.S.A.">
        <title>The resurrection genome of Boea hygrometrica: A blueprint for survival of dehydration.</title>
        <authorList>
            <person name="Xiao L."/>
            <person name="Yang G."/>
            <person name="Zhang L."/>
            <person name="Yang X."/>
            <person name="Zhao S."/>
            <person name="Ji Z."/>
            <person name="Zhou Q."/>
            <person name="Hu M."/>
            <person name="Wang Y."/>
            <person name="Chen M."/>
            <person name="Xu Y."/>
            <person name="Jin H."/>
            <person name="Xiao X."/>
            <person name="Hu G."/>
            <person name="Bao F."/>
            <person name="Hu Y."/>
            <person name="Wan P."/>
            <person name="Li L."/>
            <person name="Deng X."/>
            <person name="Kuang T."/>
            <person name="Xiang C."/>
            <person name="Zhu J.K."/>
            <person name="Oliver M.J."/>
            <person name="He Y."/>
        </authorList>
    </citation>
    <scope>NUCLEOTIDE SEQUENCE [LARGE SCALE GENOMIC DNA]</scope>
    <source>
        <strain evidence="7">cv. XS01</strain>
    </source>
</reference>
<keyword evidence="3" id="KW-0926">Vacuole</keyword>
<dbReference type="OrthoDB" id="5307922at2759"/>
<dbReference type="GO" id="GO:0012505">
    <property type="term" value="C:endomembrane system"/>
    <property type="evidence" value="ECO:0007669"/>
    <property type="project" value="TreeGrafter"/>
</dbReference>
<evidence type="ECO:0000256" key="1">
    <source>
        <dbReference type="ARBA" id="ARBA00004116"/>
    </source>
</evidence>
<name>A0A2Z7AX65_9LAMI</name>
<accession>A0A2Z7AX65</accession>
<sequence>MQEVIRLGEGLLDKPEDIAIDKDGILYTATRDGWIKRLHKNGTWESWWHVESEGLLGLTVTQAGDVIVCDAENGLLKVNEDGVEVLVSHFNGSKFRLADDVIESSDGTLYFSDASTKFSLNEWHLDVLEARPHGRLLKYNPRSKETSVVLDKLAFANGVALSADQDFLVVCETWKFRCLKYWLKGDTKGETEVFIDNLPGTPDNINLAPDGSFWIAMLQLSHPRLKFVHGSRIVKRIVATLKVSKLWIFGAHKKAMVVNVSSNGKQIKRSFDDPTGQVMAFVTSVLEFEGYLYLGSLQTNFIGKLPLNST</sequence>
<feature type="domain" description="Strictosidine synthase conserved region" evidence="5">
    <location>
        <begin position="102"/>
        <end position="185"/>
    </location>
</feature>
<dbReference type="FunFam" id="2.120.10.30:FF:000066">
    <property type="entry name" value="ABC transporter permease protein"/>
    <property type="match status" value="1"/>
</dbReference>
<dbReference type="AlphaFoldDB" id="A0A2Z7AX65"/>
<comment type="subcellular location">
    <subcellularLocation>
        <location evidence="1">Vacuole</location>
    </subcellularLocation>
</comment>
<dbReference type="SUPFAM" id="SSF63829">
    <property type="entry name" value="Calcium-dependent phosphotriesterase"/>
    <property type="match status" value="1"/>
</dbReference>
<dbReference type="InterPro" id="IPR018119">
    <property type="entry name" value="Strictosidine_synth_cons-reg"/>
</dbReference>
<keyword evidence="4" id="KW-0325">Glycoprotein</keyword>
<dbReference type="PANTHER" id="PTHR10426:SF68">
    <property type="entry name" value="OS07G0614000 PROTEIN"/>
    <property type="match status" value="1"/>
</dbReference>
<evidence type="ECO:0000259" key="5">
    <source>
        <dbReference type="Pfam" id="PF03088"/>
    </source>
</evidence>
<protein>
    <submittedName>
        <fullName evidence="6">Adipocyte plasma membrane-associated protein-like</fullName>
    </submittedName>
</protein>
<dbReference type="Proteomes" id="UP000250235">
    <property type="component" value="Unassembled WGS sequence"/>
</dbReference>
<evidence type="ECO:0000313" key="6">
    <source>
        <dbReference type="EMBL" id="KZV26445.1"/>
    </source>
</evidence>
<evidence type="ECO:0000256" key="2">
    <source>
        <dbReference type="ARBA" id="ARBA00009191"/>
    </source>
</evidence>
<organism evidence="6 7">
    <name type="scientific">Dorcoceras hygrometricum</name>
    <dbReference type="NCBI Taxonomy" id="472368"/>
    <lineage>
        <taxon>Eukaryota</taxon>
        <taxon>Viridiplantae</taxon>
        <taxon>Streptophyta</taxon>
        <taxon>Embryophyta</taxon>
        <taxon>Tracheophyta</taxon>
        <taxon>Spermatophyta</taxon>
        <taxon>Magnoliopsida</taxon>
        <taxon>eudicotyledons</taxon>
        <taxon>Gunneridae</taxon>
        <taxon>Pentapetalae</taxon>
        <taxon>asterids</taxon>
        <taxon>lamiids</taxon>
        <taxon>Lamiales</taxon>
        <taxon>Gesneriaceae</taxon>
        <taxon>Didymocarpoideae</taxon>
        <taxon>Trichosporeae</taxon>
        <taxon>Loxocarpinae</taxon>
        <taxon>Dorcoceras</taxon>
    </lineage>
</organism>